<dbReference type="Pfam" id="PF24806">
    <property type="entry name" value="DUF7706"/>
    <property type="match status" value="1"/>
</dbReference>
<dbReference type="AlphaFoldDB" id="A0A2W4W5E1"/>
<evidence type="ECO:0000313" key="1">
    <source>
        <dbReference type="EMBL" id="PZO17335.1"/>
    </source>
</evidence>
<gene>
    <name evidence="1" type="ORF">DCF25_11345</name>
</gene>
<accession>A0A2W4W5E1</accession>
<proteinExistence type="predicted"/>
<sequence>MDNLATSSSSTRVKVDTTLSIVEVEALQHLLKQLTLEECRRLASNDAEAQIFINAAGKLRRQLEAAEELPQMPAYDD</sequence>
<name>A0A2W4W5E1_9CYAN</name>
<organism evidence="1 2">
    <name type="scientific">Leptolyngbya foveolarum</name>
    <dbReference type="NCBI Taxonomy" id="47253"/>
    <lineage>
        <taxon>Bacteria</taxon>
        <taxon>Bacillati</taxon>
        <taxon>Cyanobacteriota</taxon>
        <taxon>Cyanophyceae</taxon>
        <taxon>Leptolyngbyales</taxon>
        <taxon>Leptolyngbyaceae</taxon>
        <taxon>Leptolyngbya group</taxon>
        <taxon>Leptolyngbya</taxon>
    </lineage>
</organism>
<protein>
    <submittedName>
        <fullName evidence="1">Uncharacterized protein</fullName>
    </submittedName>
</protein>
<reference evidence="2" key="1">
    <citation type="submission" date="2018-04" db="EMBL/GenBank/DDBJ databases">
        <authorList>
            <person name="Cornet L."/>
        </authorList>
    </citation>
    <scope>NUCLEOTIDE SEQUENCE [LARGE SCALE GENOMIC DNA]</scope>
</reference>
<comment type="caution">
    <text evidence="1">The sequence shown here is derived from an EMBL/GenBank/DDBJ whole genome shotgun (WGS) entry which is preliminary data.</text>
</comment>
<dbReference type="InterPro" id="IPR056123">
    <property type="entry name" value="DUF7706"/>
</dbReference>
<dbReference type="EMBL" id="QBMC01000069">
    <property type="protein sequence ID" value="PZO17335.1"/>
    <property type="molecule type" value="Genomic_DNA"/>
</dbReference>
<evidence type="ECO:0000313" key="2">
    <source>
        <dbReference type="Proteomes" id="UP000249354"/>
    </source>
</evidence>
<reference evidence="1 2" key="2">
    <citation type="submission" date="2018-06" db="EMBL/GenBank/DDBJ databases">
        <title>Metagenomic assembly of (sub)arctic Cyanobacteria and their associated microbiome from non-axenic cultures.</title>
        <authorList>
            <person name="Baurain D."/>
        </authorList>
    </citation>
    <scope>NUCLEOTIDE SEQUENCE [LARGE SCALE GENOMIC DNA]</scope>
    <source>
        <strain evidence="1">ULC129bin1</strain>
    </source>
</reference>
<dbReference type="Proteomes" id="UP000249354">
    <property type="component" value="Unassembled WGS sequence"/>
</dbReference>